<keyword evidence="4" id="KW-1185">Reference proteome</keyword>
<dbReference type="Gene3D" id="1.25.40.20">
    <property type="entry name" value="Ankyrin repeat-containing domain"/>
    <property type="match status" value="1"/>
</dbReference>
<feature type="compositionally biased region" description="Basic and acidic residues" evidence="2">
    <location>
        <begin position="221"/>
        <end position="235"/>
    </location>
</feature>
<dbReference type="OrthoDB" id="9995210at2759"/>
<dbReference type="InterPro" id="IPR036770">
    <property type="entry name" value="Ankyrin_rpt-contain_sf"/>
</dbReference>
<dbReference type="AlphaFoldDB" id="A0A8A3PN39"/>
<evidence type="ECO:0000256" key="1">
    <source>
        <dbReference type="PROSITE-ProRule" id="PRU00023"/>
    </source>
</evidence>
<dbReference type="PROSITE" id="PS50088">
    <property type="entry name" value="ANK_REPEAT"/>
    <property type="match status" value="1"/>
</dbReference>
<dbReference type="InterPro" id="IPR002110">
    <property type="entry name" value="Ankyrin_rpt"/>
</dbReference>
<feature type="repeat" description="ANK" evidence="1">
    <location>
        <begin position="101"/>
        <end position="149"/>
    </location>
</feature>
<accession>A0A8A3PN39</accession>
<dbReference type="Proteomes" id="UP000672032">
    <property type="component" value="Chromosome 7"/>
</dbReference>
<feature type="region of interest" description="Disordered" evidence="2">
    <location>
        <begin position="177"/>
        <end position="235"/>
    </location>
</feature>
<dbReference type="SMART" id="SM00248">
    <property type="entry name" value="ANK"/>
    <property type="match status" value="2"/>
</dbReference>
<sequence>MADPRDVEYEEEEVPIHEQLLYAIKYNSVGTFNVALKRFSTLESAVEYLNTQPLAYKDKDISVKIEDGNVAAHIAASLGQYKIFDEMLNLDGFECDPQNSNGDTPLHCAVQWMNREGRVNKLGRPVWKEGLELVEMMLNDGSDPRIRNKYGKKAEDLVDSANTELKKVFADFVYEPLSDEEQEKESAPEENGFDYADLADGNEAGDDDRSVYSGSDSDDEREWRRRKAEEDGKSA</sequence>
<proteinExistence type="predicted"/>
<protein>
    <recommendedName>
        <fullName evidence="5">Ankyrin repeat protein</fullName>
    </recommendedName>
</protein>
<evidence type="ECO:0000313" key="4">
    <source>
        <dbReference type="Proteomes" id="UP000672032"/>
    </source>
</evidence>
<dbReference type="Pfam" id="PF12796">
    <property type="entry name" value="Ank_2"/>
    <property type="match status" value="1"/>
</dbReference>
<dbReference type="EMBL" id="CP063411">
    <property type="protein sequence ID" value="QSZ36560.1"/>
    <property type="molecule type" value="Genomic_DNA"/>
</dbReference>
<name>A0A8A3PN39_9HELO</name>
<gene>
    <name evidence="3" type="ORF">DSL72_006440</name>
</gene>
<evidence type="ECO:0008006" key="5">
    <source>
        <dbReference type="Google" id="ProtNLM"/>
    </source>
</evidence>
<dbReference type="SUPFAM" id="SSF48403">
    <property type="entry name" value="Ankyrin repeat"/>
    <property type="match status" value="1"/>
</dbReference>
<keyword evidence="1" id="KW-0040">ANK repeat</keyword>
<organism evidence="3 4">
    <name type="scientific">Monilinia vaccinii-corymbosi</name>
    <dbReference type="NCBI Taxonomy" id="61207"/>
    <lineage>
        <taxon>Eukaryota</taxon>
        <taxon>Fungi</taxon>
        <taxon>Dikarya</taxon>
        <taxon>Ascomycota</taxon>
        <taxon>Pezizomycotina</taxon>
        <taxon>Leotiomycetes</taxon>
        <taxon>Helotiales</taxon>
        <taxon>Sclerotiniaceae</taxon>
        <taxon>Monilinia</taxon>
    </lineage>
</organism>
<evidence type="ECO:0000256" key="2">
    <source>
        <dbReference type="SAM" id="MobiDB-lite"/>
    </source>
</evidence>
<evidence type="ECO:0000313" key="3">
    <source>
        <dbReference type="EMBL" id="QSZ36560.1"/>
    </source>
</evidence>
<reference evidence="3" key="1">
    <citation type="submission" date="2020-10" db="EMBL/GenBank/DDBJ databases">
        <title>Genome Sequence of Monilinia vaccinii-corymbosi Sheds Light on Mummy Berry Disease Infection of Blueberry and Mating Type.</title>
        <authorList>
            <person name="Yow A.G."/>
            <person name="Zhang Y."/>
            <person name="Bansal K."/>
            <person name="Eacker S.M."/>
            <person name="Sullivan S."/>
            <person name="Liachko I."/>
            <person name="Cubeta M.A."/>
            <person name="Rollins J.A."/>
            <person name="Ashrafi H."/>
        </authorList>
    </citation>
    <scope>NUCLEOTIDE SEQUENCE</scope>
    <source>
        <strain evidence="3">RL-1</strain>
    </source>
</reference>